<sequence>MGGAAGGEEQLPSPPGFTLQLILNAVYGQAYQIDDENANALLVASNYLEVPSVQTACCKHLRQQIACDTCWTTLATAVRFGCDTLCADAMEYIRRMFEQQGALPNHTALHALSKDVMLELLHSPALQFGSEAELFQAVLIWIAGDAAARLADLPELLTAVRPPGGLWNHLAADNAANADAITTAGAVANLAALLVRALEPGYLLDQELVGMDRDMADFCREHMTNDAYCTRAHQASLECLLCGMTSLCAHSSANRQAFQAAGALKALQQLHSSPTPGIKANAAMALDALRHGSPN</sequence>
<dbReference type="Pfam" id="PF00651">
    <property type="entry name" value="BTB"/>
    <property type="match status" value="1"/>
</dbReference>
<dbReference type="Gene3D" id="3.30.710.10">
    <property type="entry name" value="Potassium Channel Kv1.1, Chain A"/>
    <property type="match status" value="1"/>
</dbReference>
<dbReference type="InterPro" id="IPR011989">
    <property type="entry name" value="ARM-like"/>
</dbReference>
<comment type="caution">
    <text evidence="5">The sequence shown here is derived from an EMBL/GenBank/DDBJ whole genome shotgun (WGS) entry which is preliminary data.</text>
</comment>
<dbReference type="AlphaFoldDB" id="A0AAW1P7X5"/>
<accession>A0AAW1P7X5</accession>
<dbReference type="PANTHER" id="PTHR45632:SF3">
    <property type="entry name" value="KELCH-LIKE PROTEIN 32"/>
    <property type="match status" value="1"/>
</dbReference>
<dbReference type="InterPro" id="IPR000210">
    <property type="entry name" value="BTB/POZ_dom"/>
</dbReference>
<name>A0AAW1P7X5_9CHLO</name>
<proteinExistence type="predicted"/>
<evidence type="ECO:0000259" key="4">
    <source>
        <dbReference type="SMART" id="SM00875"/>
    </source>
</evidence>
<dbReference type="InterPro" id="IPR011333">
    <property type="entry name" value="SKP1/BTB/POZ_sf"/>
</dbReference>
<dbReference type="SMART" id="SM00875">
    <property type="entry name" value="BACK"/>
    <property type="match status" value="1"/>
</dbReference>
<dbReference type="InterPro" id="IPR016024">
    <property type="entry name" value="ARM-type_fold"/>
</dbReference>
<organism evidence="5 6">
    <name type="scientific">[Myrmecia] bisecta</name>
    <dbReference type="NCBI Taxonomy" id="41462"/>
    <lineage>
        <taxon>Eukaryota</taxon>
        <taxon>Viridiplantae</taxon>
        <taxon>Chlorophyta</taxon>
        <taxon>core chlorophytes</taxon>
        <taxon>Trebouxiophyceae</taxon>
        <taxon>Trebouxiales</taxon>
        <taxon>Trebouxiaceae</taxon>
        <taxon>Myrmecia</taxon>
    </lineage>
</organism>
<feature type="domain" description="BACK" evidence="4">
    <location>
        <begin position="70"/>
        <end position="175"/>
    </location>
</feature>
<keyword evidence="6" id="KW-1185">Reference proteome</keyword>
<evidence type="ECO:0000313" key="5">
    <source>
        <dbReference type="EMBL" id="KAK9804727.1"/>
    </source>
</evidence>
<evidence type="ECO:0000256" key="1">
    <source>
        <dbReference type="ARBA" id="ARBA00004906"/>
    </source>
</evidence>
<dbReference type="Proteomes" id="UP001489004">
    <property type="component" value="Unassembled WGS sequence"/>
</dbReference>
<dbReference type="Gene3D" id="1.25.10.10">
    <property type="entry name" value="Leucine-rich Repeat Variant"/>
    <property type="match status" value="1"/>
</dbReference>
<dbReference type="PANTHER" id="PTHR45632">
    <property type="entry name" value="LD33804P"/>
    <property type="match status" value="1"/>
</dbReference>
<protein>
    <recommendedName>
        <fullName evidence="4">BACK domain-containing protein</fullName>
    </recommendedName>
</protein>
<evidence type="ECO:0000313" key="6">
    <source>
        <dbReference type="Proteomes" id="UP001489004"/>
    </source>
</evidence>
<comment type="pathway">
    <text evidence="1">Protein modification; protein ubiquitination.</text>
</comment>
<dbReference type="Pfam" id="PF07707">
    <property type="entry name" value="BACK"/>
    <property type="match status" value="1"/>
</dbReference>
<dbReference type="SUPFAM" id="SSF54695">
    <property type="entry name" value="POZ domain"/>
    <property type="match status" value="1"/>
</dbReference>
<dbReference type="EMBL" id="JALJOR010000017">
    <property type="protein sequence ID" value="KAK9804727.1"/>
    <property type="molecule type" value="Genomic_DNA"/>
</dbReference>
<reference evidence="5 6" key="1">
    <citation type="journal article" date="2024" name="Nat. Commun.">
        <title>Phylogenomics reveals the evolutionary origins of lichenization in chlorophyte algae.</title>
        <authorList>
            <person name="Puginier C."/>
            <person name="Libourel C."/>
            <person name="Otte J."/>
            <person name="Skaloud P."/>
            <person name="Haon M."/>
            <person name="Grisel S."/>
            <person name="Petersen M."/>
            <person name="Berrin J.G."/>
            <person name="Delaux P.M."/>
            <person name="Dal Grande F."/>
            <person name="Keller J."/>
        </authorList>
    </citation>
    <scope>NUCLEOTIDE SEQUENCE [LARGE SCALE GENOMIC DNA]</scope>
    <source>
        <strain evidence="5 6">SAG 2043</strain>
    </source>
</reference>
<keyword evidence="2" id="KW-0880">Kelch repeat</keyword>
<evidence type="ECO:0000256" key="2">
    <source>
        <dbReference type="ARBA" id="ARBA00022441"/>
    </source>
</evidence>
<dbReference type="InterPro" id="IPR011705">
    <property type="entry name" value="BACK"/>
</dbReference>
<dbReference type="SUPFAM" id="SSF48371">
    <property type="entry name" value="ARM repeat"/>
    <property type="match status" value="1"/>
</dbReference>
<evidence type="ECO:0000256" key="3">
    <source>
        <dbReference type="ARBA" id="ARBA00022737"/>
    </source>
</evidence>
<dbReference type="Gene3D" id="1.25.40.420">
    <property type="match status" value="1"/>
</dbReference>
<keyword evidence="3" id="KW-0677">Repeat</keyword>
<gene>
    <name evidence="5" type="ORF">WJX72_002315</name>
</gene>